<dbReference type="PANTHER" id="PTHR43712:SF15">
    <property type="entry name" value="MONODICTYPHENONE CLUSTER TRANSCRIPTIONAL COACTIVATOR MDPA"/>
    <property type="match status" value="1"/>
</dbReference>
<dbReference type="InterPro" id="IPR036390">
    <property type="entry name" value="WH_DNA-bd_sf"/>
</dbReference>
<dbReference type="Gene3D" id="1.10.10.10">
    <property type="entry name" value="Winged helix-like DNA-binding domain superfamily/Winged helix DNA-binding domain"/>
    <property type="match status" value="1"/>
</dbReference>
<reference evidence="1" key="1">
    <citation type="submission" date="2021-12" db="EMBL/GenBank/DDBJ databases">
        <title>Curvularia clavata genome.</title>
        <authorList>
            <person name="Cao Y."/>
        </authorList>
    </citation>
    <scope>NUCLEOTIDE SEQUENCE</scope>
    <source>
        <strain evidence="1">Yc1106</strain>
    </source>
</reference>
<dbReference type="EMBL" id="CP089276">
    <property type="protein sequence ID" value="USP77340.1"/>
    <property type="molecule type" value="Genomic_DNA"/>
</dbReference>
<name>A0A9Q8Z808_CURCL</name>
<evidence type="ECO:0000313" key="2">
    <source>
        <dbReference type="Proteomes" id="UP001056012"/>
    </source>
</evidence>
<evidence type="ECO:0000313" key="1">
    <source>
        <dbReference type="EMBL" id="USP77340.1"/>
    </source>
</evidence>
<dbReference type="VEuPathDB" id="FungiDB:yc1106_04614"/>
<organism evidence="1 2">
    <name type="scientific">Curvularia clavata</name>
    <dbReference type="NCBI Taxonomy" id="95742"/>
    <lineage>
        <taxon>Eukaryota</taxon>
        <taxon>Fungi</taxon>
        <taxon>Dikarya</taxon>
        <taxon>Ascomycota</taxon>
        <taxon>Pezizomycotina</taxon>
        <taxon>Dothideomycetes</taxon>
        <taxon>Pleosporomycetidae</taxon>
        <taxon>Pleosporales</taxon>
        <taxon>Pleosporineae</taxon>
        <taxon>Pleosporaceae</taxon>
        <taxon>Curvularia</taxon>
    </lineage>
</organism>
<gene>
    <name evidence="1" type="ORF">yc1106_04614</name>
</gene>
<proteinExistence type="predicted"/>
<dbReference type="SUPFAM" id="SSF46785">
    <property type="entry name" value="Winged helix' DNA-binding domain"/>
    <property type="match status" value="1"/>
</dbReference>
<dbReference type="PANTHER" id="PTHR43712">
    <property type="entry name" value="PUTATIVE (AFU_ORTHOLOGUE AFUA_4G14580)-RELATED"/>
    <property type="match status" value="1"/>
</dbReference>
<dbReference type="Proteomes" id="UP001056012">
    <property type="component" value="Chromosome 3"/>
</dbReference>
<dbReference type="InterPro" id="IPR029063">
    <property type="entry name" value="SAM-dependent_MTases_sf"/>
</dbReference>
<accession>A0A9Q8Z808</accession>
<dbReference type="InterPro" id="IPR036388">
    <property type="entry name" value="WH-like_DNA-bd_sf"/>
</dbReference>
<keyword evidence="2" id="KW-1185">Reference proteome</keyword>
<protein>
    <submittedName>
        <fullName evidence="1">Uncharacterized protein</fullName>
    </submittedName>
</protein>
<dbReference type="Gene3D" id="3.40.50.150">
    <property type="entry name" value="Vaccinia Virus protein VP39"/>
    <property type="match status" value="1"/>
</dbReference>
<sequence length="442" mass="48081">MDFSQLDAISSDLALTAKRLKALCENSSQAITSANNEPTKDALVPSAMAYNLEHEIALAQSNLNSISSRLETLLAGPASFIRSMATQSQLLACLKWMGEYQIIAYIPLDDIISLEELANLADVSEHTLSRVVRMTATAGFLYEPQPGHVAHTPLSLSFTTELSYFDAAMFLANKVAPASFNLAFFANEHDSTAMHLQSPRPLDLLSQEPQTNRQWQAFRQSMGSMSNSLAYLPNLLNWRSLGDASVVDICDSDTTLAQDLAQAAPALRVTVQTYDFTPTETALSALGNSDKDTIMSQRVVIQRRKPTISQPIKDAAVYLLHPSFGAASTRGYTPSELVTMELKAHFGILRANPTALLILAPAMLPEPGSVAVNLETQARLLDFAETHLTGQGAMEVSELYRLTDSVCDARGRLIIKSRVRSADGATIALVVKYQPCESAELI</sequence>
<dbReference type="OrthoDB" id="2410195at2759"/>
<dbReference type="AlphaFoldDB" id="A0A9Q8Z808"/>